<dbReference type="Gene3D" id="3.10.20.90">
    <property type="entry name" value="Phosphatidylinositol 3-kinase Catalytic Subunit, Chain A, domain 1"/>
    <property type="match status" value="1"/>
</dbReference>
<evidence type="ECO:0000313" key="4">
    <source>
        <dbReference type="WBParaSite" id="OFLC_0000584701-mRNA-1"/>
    </source>
</evidence>
<dbReference type="InterPro" id="IPR000299">
    <property type="entry name" value="FERM_domain"/>
</dbReference>
<feature type="domain" description="FERM" evidence="1">
    <location>
        <begin position="25"/>
        <end position="154"/>
    </location>
</feature>
<dbReference type="InterPro" id="IPR019748">
    <property type="entry name" value="FERM_central"/>
</dbReference>
<dbReference type="PROSITE" id="PS50057">
    <property type="entry name" value="FERM_3"/>
    <property type="match status" value="1"/>
</dbReference>
<proteinExistence type="predicted"/>
<evidence type="ECO:0000259" key="1">
    <source>
        <dbReference type="PROSITE" id="PS50057"/>
    </source>
</evidence>
<dbReference type="AlphaFoldDB" id="A0A183HED6"/>
<keyword evidence="3" id="KW-1185">Reference proteome</keyword>
<reference evidence="2 3" key="2">
    <citation type="submission" date="2018-11" db="EMBL/GenBank/DDBJ databases">
        <authorList>
            <consortium name="Pathogen Informatics"/>
        </authorList>
    </citation>
    <scope>NUCLEOTIDE SEQUENCE [LARGE SCALE GENOMIC DNA]</scope>
</reference>
<dbReference type="Proteomes" id="UP000267606">
    <property type="component" value="Unassembled WGS sequence"/>
</dbReference>
<dbReference type="InterPro" id="IPR018979">
    <property type="entry name" value="FERM_N"/>
</dbReference>
<name>A0A183HED6_9BILA</name>
<reference evidence="4" key="1">
    <citation type="submission" date="2016-06" db="UniProtKB">
        <authorList>
            <consortium name="WormBaseParasite"/>
        </authorList>
    </citation>
    <scope>IDENTIFICATION</scope>
</reference>
<protein>
    <submittedName>
        <fullName evidence="4">FERM domain-containing protein</fullName>
    </submittedName>
</protein>
<dbReference type="InterPro" id="IPR011174">
    <property type="entry name" value="ERM"/>
</dbReference>
<dbReference type="STRING" id="387005.A0A183HED6"/>
<dbReference type="InterPro" id="IPR035963">
    <property type="entry name" value="FERM_2"/>
</dbReference>
<sequence>METILKPAGTKNESYGCKKNENSKINVWVAMMDAELEFTVQPNTTVRELFDKVVELIDILEIRIPTQTVPNMVEPYEKVVSMQPSFLMISSFITEIQIINQTILAKSQHRMSYPENVQKEIIRNITLRLLYLQAKDAVLSDEIHCSPQISILTA</sequence>
<organism evidence="4">
    <name type="scientific">Onchocerca flexuosa</name>
    <dbReference type="NCBI Taxonomy" id="387005"/>
    <lineage>
        <taxon>Eukaryota</taxon>
        <taxon>Metazoa</taxon>
        <taxon>Ecdysozoa</taxon>
        <taxon>Nematoda</taxon>
        <taxon>Chromadorea</taxon>
        <taxon>Rhabditida</taxon>
        <taxon>Spirurina</taxon>
        <taxon>Spiruromorpha</taxon>
        <taxon>Filarioidea</taxon>
        <taxon>Onchocercidae</taxon>
        <taxon>Onchocerca</taxon>
    </lineage>
</organism>
<gene>
    <name evidence="2" type="ORF">OFLC_LOCUS5849</name>
</gene>
<dbReference type="SUPFAM" id="SSF47031">
    <property type="entry name" value="Second domain of FERM"/>
    <property type="match status" value="1"/>
</dbReference>
<dbReference type="PANTHER" id="PTHR23281">
    <property type="entry name" value="MERLIN/MOESIN/EZRIN/RADIXIN"/>
    <property type="match status" value="1"/>
</dbReference>
<dbReference type="EMBL" id="UZAJ01005259">
    <property type="protein sequence ID" value="VDO44556.1"/>
    <property type="molecule type" value="Genomic_DNA"/>
</dbReference>
<evidence type="ECO:0000313" key="2">
    <source>
        <dbReference type="EMBL" id="VDO44556.1"/>
    </source>
</evidence>
<dbReference type="Pfam" id="PF09379">
    <property type="entry name" value="FERM_N"/>
    <property type="match status" value="1"/>
</dbReference>
<dbReference type="SUPFAM" id="SSF54236">
    <property type="entry name" value="Ubiquitin-like"/>
    <property type="match status" value="1"/>
</dbReference>
<dbReference type="GO" id="GO:0003779">
    <property type="term" value="F:actin binding"/>
    <property type="evidence" value="ECO:0007669"/>
    <property type="project" value="InterPro"/>
</dbReference>
<dbReference type="CDD" id="cd14473">
    <property type="entry name" value="FERM_B-lobe"/>
    <property type="match status" value="1"/>
</dbReference>
<evidence type="ECO:0000313" key="3">
    <source>
        <dbReference type="Proteomes" id="UP000267606"/>
    </source>
</evidence>
<dbReference type="Gene3D" id="1.20.80.60">
    <property type="match status" value="1"/>
</dbReference>
<accession>A0A183HED6</accession>
<dbReference type="InterPro" id="IPR029071">
    <property type="entry name" value="Ubiquitin-like_domsf"/>
</dbReference>
<dbReference type="WBParaSite" id="OFLC_0000584701-mRNA-1">
    <property type="protein sequence ID" value="OFLC_0000584701-mRNA-1"/>
    <property type="gene ID" value="OFLC_0000584701"/>
</dbReference>